<accession>A0AA89BR31</accession>
<dbReference type="EMBL" id="VSWD01000010">
    <property type="protein sequence ID" value="KAK3090926.1"/>
    <property type="molecule type" value="Genomic_DNA"/>
</dbReference>
<keyword evidence="6" id="KW-0812">Transmembrane</keyword>
<proteinExistence type="inferred from homology"/>
<evidence type="ECO:0000256" key="1">
    <source>
        <dbReference type="ARBA" id="ARBA00004613"/>
    </source>
</evidence>
<dbReference type="PRINTS" id="PR00821">
    <property type="entry name" value="TAGLIPASE"/>
</dbReference>
<protein>
    <recommendedName>
        <fullName evidence="7">Lipase domain-containing protein</fullName>
    </recommendedName>
</protein>
<dbReference type="InterPro" id="IPR029058">
    <property type="entry name" value="AB_hydrolase_fold"/>
</dbReference>
<dbReference type="SUPFAM" id="SSF53474">
    <property type="entry name" value="alpha/beta-Hydrolases"/>
    <property type="match status" value="1"/>
</dbReference>
<evidence type="ECO:0000313" key="9">
    <source>
        <dbReference type="Proteomes" id="UP001186944"/>
    </source>
</evidence>
<comment type="caution">
    <text evidence="8">The sequence shown here is derived from an EMBL/GenBank/DDBJ whole genome shotgun (WGS) entry which is preliminary data.</text>
</comment>
<evidence type="ECO:0000256" key="4">
    <source>
        <dbReference type="ARBA" id="ARBA00023157"/>
    </source>
</evidence>
<reference evidence="8" key="1">
    <citation type="submission" date="2019-08" db="EMBL/GenBank/DDBJ databases">
        <title>The improved chromosome-level genome for the pearl oyster Pinctada fucata martensii using PacBio sequencing and Hi-C.</title>
        <authorList>
            <person name="Zheng Z."/>
        </authorList>
    </citation>
    <scope>NUCLEOTIDE SEQUENCE</scope>
    <source>
        <strain evidence="8">ZZ-2019</strain>
        <tissue evidence="8">Adductor muscle</tissue>
    </source>
</reference>
<dbReference type="PANTHER" id="PTHR11610:SF185">
    <property type="entry name" value="LD47264P"/>
    <property type="match status" value="1"/>
</dbReference>
<dbReference type="InterPro" id="IPR036392">
    <property type="entry name" value="PLAT/LH2_dom_sf"/>
</dbReference>
<evidence type="ECO:0000259" key="7">
    <source>
        <dbReference type="Pfam" id="PF00151"/>
    </source>
</evidence>
<evidence type="ECO:0000313" key="8">
    <source>
        <dbReference type="EMBL" id="KAK3090926.1"/>
    </source>
</evidence>
<dbReference type="GO" id="GO:0005615">
    <property type="term" value="C:extracellular space"/>
    <property type="evidence" value="ECO:0007669"/>
    <property type="project" value="TreeGrafter"/>
</dbReference>
<feature type="transmembrane region" description="Helical" evidence="6">
    <location>
        <begin position="77"/>
        <end position="97"/>
    </location>
</feature>
<keyword evidence="6" id="KW-1133">Transmembrane helix</keyword>
<dbReference type="PRINTS" id="PR00823">
    <property type="entry name" value="PANCLIPASE"/>
</dbReference>
<dbReference type="InterPro" id="IPR000734">
    <property type="entry name" value="TAG_lipase"/>
</dbReference>
<organism evidence="8 9">
    <name type="scientific">Pinctada imbricata</name>
    <name type="common">Atlantic pearl-oyster</name>
    <name type="synonym">Pinctada martensii</name>
    <dbReference type="NCBI Taxonomy" id="66713"/>
    <lineage>
        <taxon>Eukaryota</taxon>
        <taxon>Metazoa</taxon>
        <taxon>Spiralia</taxon>
        <taxon>Lophotrochozoa</taxon>
        <taxon>Mollusca</taxon>
        <taxon>Bivalvia</taxon>
        <taxon>Autobranchia</taxon>
        <taxon>Pteriomorphia</taxon>
        <taxon>Pterioida</taxon>
        <taxon>Pterioidea</taxon>
        <taxon>Pteriidae</taxon>
        <taxon>Pinctada</taxon>
    </lineage>
</organism>
<dbReference type="SUPFAM" id="SSF49723">
    <property type="entry name" value="Lipase/lipooxygenase domain (PLAT/LH2 domain)"/>
    <property type="match status" value="1"/>
</dbReference>
<dbReference type="InterPro" id="IPR033906">
    <property type="entry name" value="Lipase_N"/>
</dbReference>
<evidence type="ECO:0000256" key="6">
    <source>
        <dbReference type="SAM" id="Phobius"/>
    </source>
</evidence>
<evidence type="ECO:0000256" key="3">
    <source>
        <dbReference type="ARBA" id="ARBA00022525"/>
    </source>
</evidence>
<dbReference type="InterPro" id="IPR013818">
    <property type="entry name" value="Lipase"/>
</dbReference>
<dbReference type="AlphaFoldDB" id="A0AA89BR31"/>
<dbReference type="GO" id="GO:0004806">
    <property type="term" value="F:triacylglycerol lipase activity"/>
    <property type="evidence" value="ECO:0007669"/>
    <property type="project" value="InterPro"/>
</dbReference>
<dbReference type="InterPro" id="IPR002331">
    <property type="entry name" value="Lipase_panc"/>
</dbReference>
<evidence type="ECO:0000256" key="2">
    <source>
        <dbReference type="ARBA" id="ARBA00010701"/>
    </source>
</evidence>
<keyword evidence="3" id="KW-0964">Secreted</keyword>
<dbReference type="CDD" id="cd00707">
    <property type="entry name" value="Pancreat_lipase_like"/>
    <property type="match status" value="1"/>
</dbReference>
<dbReference type="Gene3D" id="3.40.50.1820">
    <property type="entry name" value="alpha/beta hydrolase"/>
    <property type="match status" value="2"/>
</dbReference>
<dbReference type="PANTHER" id="PTHR11610">
    <property type="entry name" value="LIPASE"/>
    <property type="match status" value="1"/>
</dbReference>
<dbReference type="FunFam" id="3.40.50.1820:FF:000714">
    <property type="entry name" value="Triacylglycerol lipase, putative"/>
    <property type="match status" value="1"/>
</dbReference>
<dbReference type="GO" id="GO:0016042">
    <property type="term" value="P:lipid catabolic process"/>
    <property type="evidence" value="ECO:0007669"/>
    <property type="project" value="TreeGrafter"/>
</dbReference>
<name>A0AA89BR31_PINIB</name>
<feature type="domain" description="Lipase" evidence="7">
    <location>
        <begin position="164"/>
        <end position="336"/>
    </location>
</feature>
<gene>
    <name evidence="8" type="ORF">FSP39_015779</name>
</gene>
<comment type="similarity">
    <text evidence="2 5">Belongs to the AB hydrolase superfamily. Lipase family.</text>
</comment>
<evidence type="ECO:0000256" key="5">
    <source>
        <dbReference type="RuleBase" id="RU004262"/>
    </source>
</evidence>
<comment type="subcellular location">
    <subcellularLocation>
        <location evidence="1">Secreted</location>
    </subcellularLocation>
</comment>
<keyword evidence="6" id="KW-0472">Membrane</keyword>
<keyword evidence="9" id="KW-1185">Reference proteome</keyword>
<keyword evidence="4" id="KW-1015">Disulfide bond</keyword>
<sequence length="535" mass="59210">MPREEESLGDVSTSVLLPTAGHVTCRSDVALNMSEEADLGHSSIKDATGSVKITRKYVPVLTARRPGCIPSRGRHMLLVLCGLLVGTALVLMVAGTIRFHQCQDIQVKFYIYVYEYRNHKMVSMNNFALERPTYQSSTAVLDFNGYSELAVDGDLSTCSRTGASVCYGDLGCFDTGRPFFSLQRPVNFLPQSPNKIDTKFRLFTRANNKQWQMLNSNDYSSIRTSYFSASKPTKIVSHGFLEGGVVDWMVDMKSEFLKNGDYNVILVDWGGGSSFPYTQATANTRLVGAEIAKLIKILKEHTGANPADFHIIGHSLGAHIAGYAGERTMNLGRITGFGLSQAVGHVDYYPNSGHDQPGCDKDPISSITLEGNLYDGGKQFIACNHLRSYTYFTESINSKCPFEGYSCSDYTHFKSGTCMPCTGSDCGYMGYHADRAKPTQGRKQYYLITGASAPFCSYTEYLSPGKSYSYVVTAPHDLGAVQDVVLQWKKNSGILNPFQWNPFNLRHPTLFFKRIDVVSGETRQQSVKQTALFLS</sequence>
<dbReference type="Proteomes" id="UP001186944">
    <property type="component" value="Unassembled WGS sequence"/>
</dbReference>
<dbReference type="Pfam" id="PF00151">
    <property type="entry name" value="Lipase"/>
    <property type="match status" value="1"/>
</dbReference>